<evidence type="ECO:0000256" key="2">
    <source>
        <dbReference type="ARBA" id="ARBA00023125"/>
    </source>
</evidence>
<dbReference type="Gene3D" id="1.25.40.10">
    <property type="entry name" value="Tetratricopeptide repeat domain"/>
    <property type="match status" value="1"/>
</dbReference>
<evidence type="ECO:0000256" key="1">
    <source>
        <dbReference type="ARBA" id="ARBA00023015"/>
    </source>
</evidence>
<feature type="domain" description="HTH luxR-type" evidence="4">
    <location>
        <begin position="409"/>
        <end position="474"/>
    </location>
</feature>
<dbReference type="GO" id="GO:0003677">
    <property type="term" value="F:DNA binding"/>
    <property type="evidence" value="ECO:0007669"/>
    <property type="project" value="UniProtKB-KW"/>
</dbReference>
<keyword evidence="3" id="KW-0804">Transcription</keyword>
<keyword evidence="2" id="KW-0238">DNA-binding</keyword>
<dbReference type="SMART" id="SM00421">
    <property type="entry name" value="HTH_LUXR"/>
    <property type="match status" value="1"/>
</dbReference>
<keyword evidence="6" id="KW-1185">Reference proteome</keyword>
<dbReference type="InterPro" id="IPR011990">
    <property type="entry name" value="TPR-like_helical_dom_sf"/>
</dbReference>
<dbReference type="PANTHER" id="PTHR44688:SF16">
    <property type="entry name" value="DNA-BINDING TRANSCRIPTIONAL ACTIVATOR DEVR_DOSR"/>
    <property type="match status" value="1"/>
</dbReference>
<dbReference type="InterPro" id="IPR000792">
    <property type="entry name" value="Tscrpt_reg_LuxR_C"/>
</dbReference>
<dbReference type="PANTHER" id="PTHR44688">
    <property type="entry name" value="DNA-BINDING TRANSCRIPTIONAL ACTIVATOR DEVR_DOSR"/>
    <property type="match status" value="1"/>
</dbReference>
<dbReference type="SUPFAM" id="SSF46894">
    <property type="entry name" value="C-terminal effector domain of the bipartite response regulators"/>
    <property type="match status" value="1"/>
</dbReference>
<dbReference type="EMBL" id="CP043626">
    <property type="protein sequence ID" value="QEY75951.1"/>
    <property type="molecule type" value="Genomic_DNA"/>
</dbReference>
<evidence type="ECO:0000313" key="6">
    <source>
        <dbReference type="Proteomes" id="UP000326659"/>
    </source>
</evidence>
<organism evidence="5 6">
    <name type="scientific">Pseudomonas denitrificans</name>
    <dbReference type="NCBI Taxonomy" id="43306"/>
    <lineage>
        <taxon>Bacteria</taxon>
        <taxon>Pseudomonadati</taxon>
        <taxon>Pseudomonadota</taxon>
        <taxon>Gammaproteobacteria</taxon>
        <taxon>Pseudomonadales</taxon>
        <taxon>Pseudomonadaceae</taxon>
        <taxon>Halopseudomonas</taxon>
    </lineage>
</organism>
<evidence type="ECO:0000313" key="5">
    <source>
        <dbReference type="EMBL" id="QEY75951.1"/>
    </source>
</evidence>
<dbReference type="GO" id="GO:0006355">
    <property type="term" value="P:regulation of DNA-templated transcription"/>
    <property type="evidence" value="ECO:0007669"/>
    <property type="project" value="InterPro"/>
</dbReference>
<dbReference type="PRINTS" id="PR00038">
    <property type="entry name" value="HTHLUXR"/>
</dbReference>
<evidence type="ECO:0000259" key="4">
    <source>
        <dbReference type="PROSITE" id="PS50043"/>
    </source>
</evidence>
<dbReference type="OrthoDB" id="561214at2"/>
<sequence>MALEAGQPEVAAGYMDRLDMDWLFSGRHLGLLLEWRERLPATLLESTPRLISLSARALLFSWRLDEAHQCIERLGNFLPQPQAPRNRRLLANWLALRGALDGMHGRLEQARDHCNAALEDLEARDWRSTLLCLTTLARLDMATGSLPQARRILQAALELARRQGCLASEVLIDFDRVRLCLLAGEREQARSLLDACRERLPASGEGHELLRGRLAFLDGELRLLQGDAMAAAAALEGGLGLARSCADPYILHGLLGLGEAASRSGDAASAQRYCEEAERRMHCWNVQPDCYRLSLESLKLRLLARQGQWLRLHHEATVLDGELEQRPERVAPLHTPSLPQRVRYLLALAEAGCGRIDAARARLLQLREECQALGYQALAGEAEHALNSLRIEIAPERLPSLLPTSSGEAEDSAHGLTAREVAVLRLLAEGLSNQEIGNSLFISLNTVKTHAKKINVKLGVRRRTQAIVRAKSLGLLG</sequence>
<dbReference type="PROSITE" id="PS50043">
    <property type="entry name" value="HTH_LUXR_2"/>
    <property type="match status" value="1"/>
</dbReference>
<name>A0A9X7R7U8_PSEDE</name>
<evidence type="ECO:0000256" key="3">
    <source>
        <dbReference type="ARBA" id="ARBA00023163"/>
    </source>
</evidence>
<dbReference type="Gene3D" id="1.10.10.10">
    <property type="entry name" value="Winged helix-like DNA-binding domain superfamily/Winged helix DNA-binding domain"/>
    <property type="match status" value="1"/>
</dbReference>
<reference evidence="5 6" key="1">
    <citation type="submission" date="2019-09" db="EMBL/GenBank/DDBJ databases">
        <title>Prosopis cineraria nodule microbiome.</title>
        <authorList>
            <person name="Chaluvadi S.R."/>
            <person name="Ali R."/>
            <person name="Wang X."/>
        </authorList>
    </citation>
    <scope>NUCLEOTIDE SEQUENCE [LARGE SCALE GENOMIC DNA]</scope>
    <source>
        <strain evidence="5 6">BG1</strain>
    </source>
</reference>
<accession>A0A9X7R7U8</accession>
<dbReference type="InterPro" id="IPR016032">
    <property type="entry name" value="Sig_transdc_resp-reg_C-effctor"/>
</dbReference>
<dbReference type="Pfam" id="PF00196">
    <property type="entry name" value="GerE"/>
    <property type="match status" value="1"/>
</dbReference>
<keyword evidence="1" id="KW-0805">Transcription regulation</keyword>
<dbReference type="KEGG" id="pden:F1C79_09300"/>
<dbReference type="SUPFAM" id="SSF48452">
    <property type="entry name" value="TPR-like"/>
    <property type="match status" value="1"/>
</dbReference>
<dbReference type="AlphaFoldDB" id="A0A9X7R7U8"/>
<gene>
    <name evidence="5" type="ORF">F1C79_09300</name>
</gene>
<proteinExistence type="predicted"/>
<dbReference type="InterPro" id="IPR036388">
    <property type="entry name" value="WH-like_DNA-bd_sf"/>
</dbReference>
<protein>
    <recommendedName>
        <fullName evidence="4">HTH luxR-type domain-containing protein</fullName>
    </recommendedName>
</protein>
<dbReference type="Proteomes" id="UP000326659">
    <property type="component" value="Chromosome"/>
</dbReference>
<dbReference type="CDD" id="cd06170">
    <property type="entry name" value="LuxR_C_like"/>
    <property type="match status" value="1"/>
</dbReference>